<reference evidence="9" key="1">
    <citation type="submission" date="2018-05" db="EMBL/GenBank/DDBJ databases">
        <authorList>
            <person name="Lanie J.A."/>
            <person name="Ng W.-L."/>
            <person name="Kazmierczak K.M."/>
            <person name="Andrzejewski T.M."/>
            <person name="Davidsen T.M."/>
            <person name="Wayne K.J."/>
            <person name="Tettelin H."/>
            <person name="Glass J.I."/>
            <person name="Rusch D."/>
            <person name="Podicherti R."/>
            <person name="Tsui H.-C.T."/>
            <person name="Winkler M.E."/>
        </authorList>
    </citation>
    <scope>NUCLEOTIDE SEQUENCE</scope>
</reference>
<keyword evidence="5 8" id="KW-0812">Transmembrane</keyword>
<keyword evidence="7 8" id="KW-0472">Membrane</keyword>
<name>A0A383C9H4_9ZZZZ</name>
<organism evidence="9">
    <name type="scientific">marine metagenome</name>
    <dbReference type="NCBI Taxonomy" id="408172"/>
    <lineage>
        <taxon>unclassified sequences</taxon>
        <taxon>metagenomes</taxon>
        <taxon>ecological metagenomes</taxon>
    </lineage>
</organism>
<dbReference type="GO" id="GO:0008610">
    <property type="term" value="P:lipid biosynthetic process"/>
    <property type="evidence" value="ECO:0007669"/>
    <property type="project" value="UniProtKB-ARBA"/>
</dbReference>
<protein>
    <recommendedName>
        <fullName evidence="10">Glycosyltransferase RgtA/B/C/D-like domain-containing protein</fullName>
    </recommendedName>
</protein>
<dbReference type="EMBL" id="UINC01206952">
    <property type="protein sequence ID" value="SVE28821.1"/>
    <property type="molecule type" value="Genomic_DNA"/>
</dbReference>
<dbReference type="InterPro" id="IPR050297">
    <property type="entry name" value="LipidA_mod_glycosyltrf_83"/>
</dbReference>
<dbReference type="PANTHER" id="PTHR33908:SF11">
    <property type="entry name" value="MEMBRANE PROTEIN"/>
    <property type="match status" value="1"/>
</dbReference>
<evidence type="ECO:0000256" key="6">
    <source>
        <dbReference type="ARBA" id="ARBA00022989"/>
    </source>
</evidence>
<feature type="transmembrane region" description="Helical" evidence="8">
    <location>
        <begin position="215"/>
        <end position="234"/>
    </location>
</feature>
<evidence type="ECO:0000313" key="9">
    <source>
        <dbReference type="EMBL" id="SVE28821.1"/>
    </source>
</evidence>
<evidence type="ECO:0000256" key="1">
    <source>
        <dbReference type="ARBA" id="ARBA00004651"/>
    </source>
</evidence>
<feature type="non-terminal residue" evidence="9">
    <location>
        <position position="242"/>
    </location>
</feature>
<dbReference type="AlphaFoldDB" id="A0A383C9H4"/>
<evidence type="ECO:0000256" key="7">
    <source>
        <dbReference type="ARBA" id="ARBA00023136"/>
    </source>
</evidence>
<evidence type="ECO:0000256" key="5">
    <source>
        <dbReference type="ARBA" id="ARBA00022692"/>
    </source>
</evidence>
<evidence type="ECO:0000256" key="8">
    <source>
        <dbReference type="SAM" id="Phobius"/>
    </source>
</evidence>
<feature type="non-terminal residue" evidence="9">
    <location>
        <position position="1"/>
    </location>
</feature>
<evidence type="ECO:0008006" key="10">
    <source>
        <dbReference type="Google" id="ProtNLM"/>
    </source>
</evidence>
<evidence type="ECO:0000256" key="2">
    <source>
        <dbReference type="ARBA" id="ARBA00022475"/>
    </source>
</evidence>
<dbReference type="PANTHER" id="PTHR33908">
    <property type="entry name" value="MANNOSYLTRANSFERASE YKCB-RELATED"/>
    <property type="match status" value="1"/>
</dbReference>
<feature type="transmembrane region" description="Helical" evidence="8">
    <location>
        <begin position="74"/>
        <end position="92"/>
    </location>
</feature>
<evidence type="ECO:0000256" key="3">
    <source>
        <dbReference type="ARBA" id="ARBA00022676"/>
    </source>
</evidence>
<feature type="transmembrane region" description="Helical" evidence="8">
    <location>
        <begin position="6"/>
        <end position="27"/>
    </location>
</feature>
<keyword evidence="4" id="KW-0808">Transferase</keyword>
<proteinExistence type="predicted"/>
<feature type="transmembrane region" description="Helical" evidence="8">
    <location>
        <begin position="104"/>
        <end position="121"/>
    </location>
</feature>
<keyword evidence="3" id="KW-0328">Glycosyltransferase</keyword>
<accession>A0A383C9H4</accession>
<dbReference type="GO" id="GO:0016763">
    <property type="term" value="F:pentosyltransferase activity"/>
    <property type="evidence" value="ECO:0007669"/>
    <property type="project" value="TreeGrafter"/>
</dbReference>
<dbReference type="GO" id="GO:0005886">
    <property type="term" value="C:plasma membrane"/>
    <property type="evidence" value="ECO:0007669"/>
    <property type="project" value="UniProtKB-SubCell"/>
</dbReference>
<keyword evidence="6 8" id="KW-1133">Transmembrane helix</keyword>
<evidence type="ECO:0000256" key="4">
    <source>
        <dbReference type="ARBA" id="ARBA00022679"/>
    </source>
</evidence>
<feature type="transmembrane region" description="Helical" evidence="8">
    <location>
        <begin position="166"/>
        <end position="194"/>
    </location>
</feature>
<sequence length="242" mass="27454">EPAGTLFFAILFVGLVLRLIGFNAPLISDELATTSIWAQMPFTQIPVNYQYPNNHILHTVIISVLLKSFGLHPWVLRLPVLLCGVASLVLAYRTALSVAPSRPVALGTSLLLAISSTHIFYSTHARGYMLVMFLAQLCLFQVVRLFSSEERSFFAPRRQIPLNELIWLGVLLMAGTWIIPTFILFEVSLFLFFASILLIRFRKRMVDVFFPPTQIVLVILVSWMGFFIQYFVLISPEMLEQA</sequence>
<comment type="subcellular location">
    <subcellularLocation>
        <location evidence="1">Cell membrane</location>
        <topology evidence="1">Multi-pass membrane protein</topology>
    </subcellularLocation>
</comment>
<gene>
    <name evidence="9" type="ORF">METZ01_LOCUS481675</name>
</gene>
<keyword evidence="2" id="KW-1003">Cell membrane</keyword>